<accession>A1DJ06</accession>
<dbReference type="VEuPathDB" id="FungiDB:NFIA_093260"/>
<dbReference type="RefSeq" id="XP_001261260.1">
    <property type="nucleotide sequence ID" value="XM_001261259.1"/>
</dbReference>
<gene>
    <name evidence="1" type="ORF">NFIA_093260</name>
</gene>
<dbReference type="GeneID" id="4587818"/>
<dbReference type="Proteomes" id="UP000006702">
    <property type="component" value="Unassembled WGS sequence"/>
</dbReference>
<name>A1DJ06_NEOFI</name>
<dbReference type="OrthoDB" id="4500827at2759"/>
<reference evidence="2" key="1">
    <citation type="journal article" date="2008" name="PLoS Genet.">
        <title>Genomic islands in the pathogenic filamentous fungus Aspergillus fumigatus.</title>
        <authorList>
            <person name="Fedorova N.D."/>
            <person name="Khaldi N."/>
            <person name="Joardar V.S."/>
            <person name="Maiti R."/>
            <person name="Amedeo P."/>
            <person name="Anderson M.J."/>
            <person name="Crabtree J."/>
            <person name="Silva J.C."/>
            <person name="Badger J.H."/>
            <person name="Albarraq A."/>
            <person name="Angiuoli S."/>
            <person name="Bussey H."/>
            <person name="Bowyer P."/>
            <person name="Cotty P.J."/>
            <person name="Dyer P.S."/>
            <person name="Egan A."/>
            <person name="Galens K."/>
            <person name="Fraser-Liggett C.M."/>
            <person name="Haas B.J."/>
            <person name="Inman J.M."/>
            <person name="Kent R."/>
            <person name="Lemieux S."/>
            <person name="Malavazi I."/>
            <person name="Orvis J."/>
            <person name="Roemer T."/>
            <person name="Ronning C.M."/>
            <person name="Sundaram J.P."/>
            <person name="Sutton G."/>
            <person name="Turner G."/>
            <person name="Venter J.C."/>
            <person name="White O.R."/>
            <person name="Whitty B.R."/>
            <person name="Youngman P."/>
            <person name="Wolfe K.H."/>
            <person name="Goldman G.H."/>
            <person name="Wortman J.R."/>
            <person name="Jiang B."/>
            <person name="Denning D.W."/>
            <person name="Nierman W.C."/>
        </authorList>
    </citation>
    <scope>NUCLEOTIDE SEQUENCE [LARGE SCALE GENOMIC DNA]</scope>
    <source>
        <strain evidence="2">ATCC 1020 / DSM 3700 / CBS 544.65 / FGSC A1164 / JCM 1740 / NRRL 181 / WB 181</strain>
    </source>
</reference>
<sequence>MAEPVVSALMRISILGQTLELDVLEFEFSTVVRSTTGKLGFNRMSLQDLHGLQQDHALRQQSTHRGADFEEGQVPDSGQYYTTRRDYIEAFGQWTERFPSNRIHYHEGAQPSSVYNWELGVHIPCLIMEGLMATQQFELALKVARQIYDPRKTCLSMHAGPSRENWMMHGCLYPTQLRARFETCLVLGPS</sequence>
<dbReference type="KEGG" id="nfi:NFIA_093260"/>
<organism evidence="1 2">
    <name type="scientific">Neosartorya fischeri (strain ATCC 1020 / DSM 3700 / CBS 544.65 / FGSC A1164 / JCM 1740 / NRRL 181 / WB 181)</name>
    <name type="common">Aspergillus fischerianus</name>
    <dbReference type="NCBI Taxonomy" id="331117"/>
    <lineage>
        <taxon>Eukaryota</taxon>
        <taxon>Fungi</taxon>
        <taxon>Dikarya</taxon>
        <taxon>Ascomycota</taxon>
        <taxon>Pezizomycotina</taxon>
        <taxon>Eurotiomycetes</taxon>
        <taxon>Eurotiomycetidae</taxon>
        <taxon>Eurotiales</taxon>
        <taxon>Aspergillaceae</taxon>
        <taxon>Aspergillus</taxon>
        <taxon>Aspergillus subgen. Fumigati</taxon>
    </lineage>
</organism>
<dbReference type="EMBL" id="DS027696">
    <property type="protein sequence ID" value="EAW19363.1"/>
    <property type="molecule type" value="Genomic_DNA"/>
</dbReference>
<dbReference type="AlphaFoldDB" id="A1DJ06"/>
<keyword evidence="2" id="KW-1185">Reference proteome</keyword>
<proteinExistence type="predicted"/>
<dbReference type="STRING" id="331117.A1DJ06"/>
<evidence type="ECO:0000313" key="2">
    <source>
        <dbReference type="Proteomes" id="UP000006702"/>
    </source>
</evidence>
<protein>
    <submittedName>
        <fullName evidence="1">Uncharacterized protein</fullName>
    </submittedName>
</protein>
<dbReference type="eggNOG" id="ENOG502RUY6">
    <property type="taxonomic scope" value="Eukaryota"/>
</dbReference>
<evidence type="ECO:0000313" key="1">
    <source>
        <dbReference type="EMBL" id="EAW19363.1"/>
    </source>
</evidence>
<dbReference type="HOGENOM" id="CLU_1428372_0_0_1"/>